<keyword evidence="7 9" id="KW-0503">Monooxygenase</keyword>
<keyword evidence="3 8" id="KW-0349">Heme</keyword>
<evidence type="ECO:0000256" key="5">
    <source>
        <dbReference type="ARBA" id="ARBA00023002"/>
    </source>
</evidence>
<reference evidence="11 12" key="1">
    <citation type="submission" date="2018-09" db="EMBL/GenBank/DDBJ databases">
        <title>Genome sequencing of Nocardioides immobilis CCTCC AB 2017083 for comparison to Nocardioides silvaticus.</title>
        <authorList>
            <person name="Li C."/>
            <person name="Wang G."/>
        </authorList>
    </citation>
    <scope>NUCLEOTIDE SEQUENCE [LARGE SCALE GENOMIC DNA]</scope>
    <source>
        <strain evidence="11 12">CCTCC AB 2017083</strain>
    </source>
</reference>
<evidence type="ECO:0000256" key="2">
    <source>
        <dbReference type="ARBA" id="ARBA00010617"/>
    </source>
</evidence>
<dbReference type="PROSITE" id="PS00086">
    <property type="entry name" value="CYTOCHROME_P450"/>
    <property type="match status" value="1"/>
</dbReference>
<evidence type="ECO:0000313" key="12">
    <source>
        <dbReference type="Proteomes" id="UP000283644"/>
    </source>
</evidence>
<keyword evidence="4 8" id="KW-0479">Metal-binding</keyword>
<dbReference type="PRINTS" id="PR00465">
    <property type="entry name" value="EP450IV"/>
</dbReference>
<dbReference type="InterPro" id="IPR017972">
    <property type="entry name" value="Cyt_P450_CS"/>
</dbReference>
<evidence type="ECO:0000256" key="1">
    <source>
        <dbReference type="ARBA" id="ARBA00001971"/>
    </source>
</evidence>
<evidence type="ECO:0000256" key="6">
    <source>
        <dbReference type="ARBA" id="ARBA00023004"/>
    </source>
</evidence>
<evidence type="ECO:0000256" key="8">
    <source>
        <dbReference type="PIRSR" id="PIRSR602403-1"/>
    </source>
</evidence>
<feature type="binding site" description="axial binding residue" evidence="8">
    <location>
        <position position="388"/>
    </location>
    <ligand>
        <name>heme</name>
        <dbReference type="ChEBI" id="CHEBI:30413"/>
    </ligand>
    <ligandPart>
        <name>Fe</name>
        <dbReference type="ChEBI" id="CHEBI:18248"/>
    </ligandPart>
</feature>
<evidence type="ECO:0000256" key="3">
    <source>
        <dbReference type="ARBA" id="ARBA00022617"/>
    </source>
</evidence>
<dbReference type="InterPro" id="IPR036396">
    <property type="entry name" value="Cyt_P450_sf"/>
</dbReference>
<dbReference type="PANTHER" id="PTHR24286:SF24">
    <property type="entry name" value="LANOSTEROL 14-ALPHA DEMETHYLASE"/>
    <property type="match status" value="1"/>
</dbReference>
<dbReference type="CDD" id="cd00302">
    <property type="entry name" value="cytochrome_P450"/>
    <property type="match status" value="1"/>
</dbReference>
<keyword evidence="12" id="KW-1185">Reference proteome</keyword>
<dbReference type="AlphaFoldDB" id="A0A417XWR5"/>
<evidence type="ECO:0000313" key="11">
    <source>
        <dbReference type="EMBL" id="RHW24928.1"/>
    </source>
</evidence>
<dbReference type="InterPro" id="IPR002403">
    <property type="entry name" value="Cyt_P450_E_grp-IV"/>
</dbReference>
<organism evidence="11 12">
    <name type="scientific">Nocardioides immobilis</name>
    <dbReference type="NCBI Taxonomy" id="2049295"/>
    <lineage>
        <taxon>Bacteria</taxon>
        <taxon>Bacillati</taxon>
        <taxon>Actinomycetota</taxon>
        <taxon>Actinomycetes</taxon>
        <taxon>Propionibacteriales</taxon>
        <taxon>Nocardioidaceae</taxon>
        <taxon>Nocardioides</taxon>
    </lineage>
</organism>
<evidence type="ECO:0000256" key="7">
    <source>
        <dbReference type="ARBA" id="ARBA00023033"/>
    </source>
</evidence>
<gene>
    <name evidence="11" type="ORF">D0Z08_22270</name>
</gene>
<proteinExistence type="inferred from homology"/>
<accession>A0A417XWR5</accession>
<evidence type="ECO:0000256" key="4">
    <source>
        <dbReference type="ARBA" id="ARBA00022723"/>
    </source>
</evidence>
<dbReference type="Pfam" id="PF00067">
    <property type="entry name" value="p450"/>
    <property type="match status" value="1"/>
</dbReference>
<dbReference type="EMBL" id="QXGH01000028">
    <property type="protein sequence ID" value="RHW24928.1"/>
    <property type="molecule type" value="Genomic_DNA"/>
</dbReference>
<dbReference type="GO" id="GO:0020037">
    <property type="term" value="F:heme binding"/>
    <property type="evidence" value="ECO:0007669"/>
    <property type="project" value="InterPro"/>
</dbReference>
<dbReference type="GO" id="GO:0016705">
    <property type="term" value="F:oxidoreductase activity, acting on paired donors, with incorporation or reduction of molecular oxygen"/>
    <property type="evidence" value="ECO:0007669"/>
    <property type="project" value="InterPro"/>
</dbReference>
<evidence type="ECO:0000256" key="9">
    <source>
        <dbReference type="RuleBase" id="RU000461"/>
    </source>
</evidence>
<feature type="region of interest" description="Disordered" evidence="10">
    <location>
        <begin position="435"/>
        <end position="455"/>
    </location>
</feature>
<comment type="similarity">
    <text evidence="2 9">Belongs to the cytochrome P450 family.</text>
</comment>
<dbReference type="RefSeq" id="WP_118927471.1">
    <property type="nucleotide sequence ID" value="NZ_QXGH01000028.1"/>
</dbReference>
<dbReference type="OrthoDB" id="502624at2"/>
<name>A0A417XWR5_9ACTN</name>
<dbReference type="SUPFAM" id="SSF48264">
    <property type="entry name" value="Cytochrome P450"/>
    <property type="match status" value="1"/>
</dbReference>
<dbReference type="GO" id="GO:0005506">
    <property type="term" value="F:iron ion binding"/>
    <property type="evidence" value="ECO:0007669"/>
    <property type="project" value="InterPro"/>
</dbReference>
<dbReference type="PANTHER" id="PTHR24286">
    <property type="entry name" value="CYTOCHROME P450 26"/>
    <property type="match status" value="1"/>
</dbReference>
<dbReference type="Gene3D" id="1.10.630.10">
    <property type="entry name" value="Cytochrome P450"/>
    <property type="match status" value="1"/>
</dbReference>
<keyword evidence="5 9" id="KW-0560">Oxidoreductase</keyword>
<dbReference type="GO" id="GO:0004497">
    <property type="term" value="F:monooxygenase activity"/>
    <property type="evidence" value="ECO:0007669"/>
    <property type="project" value="UniProtKB-KW"/>
</dbReference>
<comment type="cofactor">
    <cofactor evidence="1 8">
        <name>heme</name>
        <dbReference type="ChEBI" id="CHEBI:30413"/>
    </cofactor>
</comment>
<evidence type="ECO:0000256" key="10">
    <source>
        <dbReference type="SAM" id="MobiDB-lite"/>
    </source>
</evidence>
<sequence length="455" mass="49318">MGRLPTRGVWSLGAQRLALPGPLRPPGPRGSWGSGNLAAYEADRLKFLIQAKDQFGPAVRFGPRTTILFAPAAVASVLRATEDFVISENFLQRRLSVAEQAEGRSLRAVLSPGLRLPALGQVPAVVDRHLVPAVDRLGPAWFDPLPVMESVISGAVAELYFGADGASLPAMLAELLDELSRVIGNPFALPERWSSPLRRRIEARHELLRAEVERLLAARLDAPRGAIDDVATGVISRAGSRHSLSRVADMVIGSLLASQRVPAAAASWLLMTLADHPRVQDQIAAEMWSLQSVQCPASRTDPVVARRAVLEVLRLYPPTWLLVRTASRPVEVAGYSFAAGHHFMISPYVQHRDADVFVDPAMFRPERWIQPPHGPGQYLPFGGGVHVCPGRHLATGILIAIAQGLTTRYRIIRTPAQVIPNPRTTLLPDGLRTALRPAGDRSDQLPALAGVSSPR</sequence>
<keyword evidence="6 8" id="KW-0408">Iron</keyword>
<protein>
    <submittedName>
        <fullName evidence="11">Cytochrome P450</fullName>
    </submittedName>
</protein>
<dbReference type="InterPro" id="IPR001128">
    <property type="entry name" value="Cyt_P450"/>
</dbReference>
<dbReference type="Proteomes" id="UP000283644">
    <property type="component" value="Unassembled WGS sequence"/>
</dbReference>
<comment type="caution">
    <text evidence="11">The sequence shown here is derived from an EMBL/GenBank/DDBJ whole genome shotgun (WGS) entry which is preliminary data.</text>
</comment>
<dbReference type="GO" id="GO:0016125">
    <property type="term" value="P:sterol metabolic process"/>
    <property type="evidence" value="ECO:0007669"/>
    <property type="project" value="TreeGrafter"/>
</dbReference>